<proteinExistence type="predicted"/>
<dbReference type="EMBL" id="PKPP01002916">
    <property type="protein sequence ID" value="PWA72346.1"/>
    <property type="molecule type" value="Genomic_DNA"/>
</dbReference>
<dbReference type="OrthoDB" id="10653837at2759"/>
<sequence length="229" mass="25720">MYGFCRYIKVLNTKNLFDSLCKVWIGKLRLHANVARFSRKDVASSPKKDVRVSKPNIRGASSYVRKDSFSCKVNSYANVAKGSADNGGLGAKTGNIPSSTINQVQSNVKELVLDDTCFNQCDVSSALMGKVKECGSLSNLKMVLANKGFDNIKLKYMGGFWVMIEFLSEVSKENFKANVDVNSWFSHLQQASNLLHVDERVTWVDIIEMIYDLHRYLLLYFDCGGLDEI</sequence>
<comment type="caution">
    <text evidence="1">The sequence shown here is derived from an EMBL/GenBank/DDBJ whole genome shotgun (WGS) entry which is preliminary data.</text>
</comment>
<keyword evidence="2" id="KW-1185">Reference proteome</keyword>
<evidence type="ECO:0000313" key="1">
    <source>
        <dbReference type="EMBL" id="PWA72346.1"/>
    </source>
</evidence>
<gene>
    <name evidence="1" type="ORF">CTI12_AA270810</name>
</gene>
<name>A0A2U1NFW7_ARTAN</name>
<organism evidence="1 2">
    <name type="scientific">Artemisia annua</name>
    <name type="common">Sweet wormwood</name>
    <dbReference type="NCBI Taxonomy" id="35608"/>
    <lineage>
        <taxon>Eukaryota</taxon>
        <taxon>Viridiplantae</taxon>
        <taxon>Streptophyta</taxon>
        <taxon>Embryophyta</taxon>
        <taxon>Tracheophyta</taxon>
        <taxon>Spermatophyta</taxon>
        <taxon>Magnoliopsida</taxon>
        <taxon>eudicotyledons</taxon>
        <taxon>Gunneridae</taxon>
        <taxon>Pentapetalae</taxon>
        <taxon>asterids</taxon>
        <taxon>campanulids</taxon>
        <taxon>Asterales</taxon>
        <taxon>Asteraceae</taxon>
        <taxon>Asteroideae</taxon>
        <taxon>Anthemideae</taxon>
        <taxon>Artemisiinae</taxon>
        <taxon>Artemisia</taxon>
    </lineage>
</organism>
<reference evidence="1 2" key="1">
    <citation type="journal article" date="2018" name="Mol. Plant">
        <title>The genome of Artemisia annua provides insight into the evolution of Asteraceae family and artemisinin biosynthesis.</title>
        <authorList>
            <person name="Shen Q."/>
            <person name="Zhang L."/>
            <person name="Liao Z."/>
            <person name="Wang S."/>
            <person name="Yan T."/>
            <person name="Shi P."/>
            <person name="Liu M."/>
            <person name="Fu X."/>
            <person name="Pan Q."/>
            <person name="Wang Y."/>
            <person name="Lv Z."/>
            <person name="Lu X."/>
            <person name="Zhang F."/>
            <person name="Jiang W."/>
            <person name="Ma Y."/>
            <person name="Chen M."/>
            <person name="Hao X."/>
            <person name="Li L."/>
            <person name="Tang Y."/>
            <person name="Lv G."/>
            <person name="Zhou Y."/>
            <person name="Sun X."/>
            <person name="Brodelius P.E."/>
            <person name="Rose J.K.C."/>
            <person name="Tang K."/>
        </authorList>
    </citation>
    <scope>NUCLEOTIDE SEQUENCE [LARGE SCALE GENOMIC DNA]</scope>
    <source>
        <strain evidence="2">cv. Huhao1</strain>
        <tissue evidence="1">Leaf</tissue>
    </source>
</reference>
<dbReference type="Proteomes" id="UP000245207">
    <property type="component" value="Unassembled WGS sequence"/>
</dbReference>
<evidence type="ECO:0000313" key="2">
    <source>
        <dbReference type="Proteomes" id="UP000245207"/>
    </source>
</evidence>
<accession>A0A2U1NFW7</accession>
<protein>
    <submittedName>
        <fullName evidence="1">Nucleotide-binding alpha-beta plait domain-containing protein</fullName>
    </submittedName>
</protein>
<dbReference type="AlphaFoldDB" id="A0A2U1NFW7"/>